<keyword evidence="1" id="KW-0472">Membrane</keyword>
<dbReference type="AlphaFoldDB" id="A0A9J6QXU5"/>
<dbReference type="EMBL" id="JAOSHN010000009">
    <property type="protein sequence ID" value="MCU7380316.1"/>
    <property type="molecule type" value="Genomic_DNA"/>
</dbReference>
<feature type="transmembrane region" description="Helical" evidence="1">
    <location>
        <begin position="34"/>
        <end position="49"/>
    </location>
</feature>
<feature type="transmembrane region" description="Helical" evidence="1">
    <location>
        <begin position="106"/>
        <end position="126"/>
    </location>
</feature>
<evidence type="ECO:0000313" key="2">
    <source>
        <dbReference type="EMBL" id="MCU7380316.1"/>
    </source>
</evidence>
<organism evidence="2 3">
    <name type="scientific">Hominibacterium faecale</name>
    <dbReference type="NCBI Taxonomy" id="2839743"/>
    <lineage>
        <taxon>Bacteria</taxon>
        <taxon>Bacillati</taxon>
        <taxon>Bacillota</taxon>
        <taxon>Clostridia</taxon>
        <taxon>Peptostreptococcales</taxon>
        <taxon>Anaerovoracaceae</taxon>
        <taxon>Hominibacterium</taxon>
    </lineage>
</organism>
<dbReference type="Proteomes" id="UP001065549">
    <property type="component" value="Unassembled WGS sequence"/>
</dbReference>
<name>A0A9J6QXU5_9FIRM</name>
<evidence type="ECO:0000256" key="1">
    <source>
        <dbReference type="SAM" id="Phobius"/>
    </source>
</evidence>
<feature type="transmembrane region" description="Helical" evidence="1">
    <location>
        <begin position="77"/>
        <end position="94"/>
    </location>
</feature>
<feature type="transmembrane region" description="Helical" evidence="1">
    <location>
        <begin position="56"/>
        <end position="71"/>
    </location>
</feature>
<keyword evidence="3" id="KW-1185">Reference proteome</keyword>
<proteinExistence type="predicted"/>
<accession>A0A9J6QXU5</accession>
<sequence>MTNKKTFKLALGGICLALSVVFMFGASFVPGVELTLYALSSLFIAVMIIETGVKGGILLYVAAILLGLLIVPNKIGILPYACLFGLYGILKYFIEKIKNPIMQVGLKVLFFAGVLSAAFYGFQGLLLGNVDLPDLPAAVLLAAGILFLLLYDWIYTLLIRIYRKRFGKPEMASFQLSEKRKNGNDKQV</sequence>
<feature type="transmembrane region" description="Helical" evidence="1">
    <location>
        <begin position="138"/>
        <end position="158"/>
    </location>
</feature>
<keyword evidence="1" id="KW-1133">Transmembrane helix</keyword>
<reference evidence="2" key="1">
    <citation type="submission" date="2022-09" db="EMBL/GenBank/DDBJ databases">
        <title>Culturomic study of gut microbiota in children with autism spectrum disorder.</title>
        <authorList>
            <person name="Efimov B.A."/>
            <person name="Chaplin A.V."/>
            <person name="Sokolova S.R."/>
            <person name="Pikina A.P."/>
            <person name="Korzhanova M."/>
            <person name="Belova V."/>
            <person name="Korostin D."/>
        </authorList>
    </citation>
    <scope>NUCLEOTIDE SEQUENCE</scope>
    <source>
        <strain evidence="2">ASD5510</strain>
    </source>
</reference>
<keyword evidence="1" id="KW-0812">Transmembrane</keyword>
<feature type="transmembrane region" description="Helical" evidence="1">
    <location>
        <begin position="7"/>
        <end position="28"/>
    </location>
</feature>
<gene>
    <name evidence="2" type="ORF">OBO34_18465</name>
</gene>
<protein>
    <submittedName>
        <fullName evidence="2">Uncharacterized protein</fullName>
    </submittedName>
</protein>
<evidence type="ECO:0000313" key="3">
    <source>
        <dbReference type="Proteomes" id="UP001065549"/>
    </source>
</evidence>
<dbReference type="RefSeq" id="WP_148395402.1">
    <property type="nucleotide sequence ID" value="NZ_JAJAGH010000001.1"/>
</dbReference>
<comment type="caution">
    <text evidence="2">The sequence shown here is derived from an EMBL/GenBank/DDBJ whole genome shotgun (WGS) entry which is preliminary data.</text>
</comment>